<dbReference type="SUPFAM" id="SSF88697">
    <property type="entry name" value="PUA domain-like"/>
    <property type="match status" value="1"/>
</dbReference>
<accession>A0A246R9W6</accession>
<dbReference type="Proteomes" id="UP000197174">
    <property type="component" value="Unassembled WGS sequence"/>
</dbReference>
<protein>
    <recommendedName>
        <fullName evidence="3">ASCH domain-containing protein</fullName>
    </recommendedName>
</protein>
<dbReference type="InterPro" id="IPR015947">
    <property type="entry name" value="PUA-like_sf"/>
</dbReference>
<organism evidence="1 2">
    <name type="scientific">Micromonospora wenchangensis</name>
    <dbReference type="NCBI Taxonomy" id="1185415"/>
    <lineage>
        <taxon>Bacteria</taxon>
        <taxon>Bacillati</taxon>
        <taxon>Actinomycetota</taxon>
        <taxon>Actinomycetes</taxon>
        <taxon>Micromonosporales</taxon>
        <taxon>Micromonosporaceae</taxon>
        <taxon>Micromonospora</taxon>
    </lineage>
</organism>
<dbReference type="RefSeq" id="WP_245855083.1">
    <property type="nucleotide sequence ID" value="NZ_MZMV01000096.1"/>
</dbReference>
<keyword evidence="2" id="KW-1185">Reference proteome</keyword>
<dbReference type="AlphaFoldDB" id="A0A246R9W6"/>
<name>A0A246R9W6_9ACTN</name>
<comment type="caution">
    <text evidence="1">The sequence shown here is derived from an EMBL/GenBank/DDBJ whole genome shotgun (WGS) entry which is preliminary data.</text>
</comment>
<reference evidence="1 2" key="1">
    <citation type="submission" date="2017-03" db="EMBL/GenBank/DDBJ databases">
        <title>Whole genome sequence of Micromonospora wenchangensis, isolated from mangrove soil.</title>
        <authorList>
            <person name="Yang H."/>
        </authorList>
    </citation>
    <scope>NUCLEOTIDE SEQUENCE [LARGE SCALE GENOMIC DNA]</scope>
    <source>
        <strain evidence="1 2">CCTCC AA 2012002</strain>
    </source>
</reference>
<evidence type="ECO:0000313" key="1">
    <source>
        <dbReference type="EMBL" id="OWU97548.1"/>
    </source>
</evidence>
<gene>
    <name evidence="1" type="ORF">B5D80_31055</name>
</gene>
<sequence>MNLFTGSAQPSLFDDASVDVREPVLMSLNPVYFDLIWAGEKRHEFRRRFLTGQPVRWFVFLTAPVSRLGAVIDLGPAVVDTPQRIADIAEQARAGNGASVFEYVQDLPQAFAIPIQRVVQYPGMPLDQLKVELGSFHPPQGYTRLRNHPELLSICEKVTADSPTREMTVHGH</sequence>
<proteinExistence type="predicted"/>
<dbReference type="EMBL" id="MZMV01000096">
    <property type="protein sequence ID" value="OWU97548.1"/>
    <property type="molecule type" value="Genomic_DNA"/>
</dbReference>
<evidence type="ECO:0000313" key="2">
    <source>
        <dbReference type="Proteomes" id="UP000197174"/>
    </source>
</evidence>
<evidence type="ECO:0008006" key="3">
    <source>
        <dbReference type="Google" id="ProtNLM"/>
    </source>
</evidence>